<evidence type="ECO:0000313" key="1">
    <source>
        <dbReference type="EMBL" id="BDG61109.1"/>
    </source>
</evidence>
<dbReference type="InterPro" id="IPR011042">
    <property type="entry name" value="6-blade_b-propeller_TolB-like"/>
</dbReference>
<reference evidence="1" key="1">
    <citation type="submission" date="2022-03" db="EMBL/GenBank/DDBJ databases">
        <title>Complete genome sequence of Caldinitratiruptor microaerophilus.</title>
        <authorList>
            <person name="Mukaiyama R."/>
            <person name="Nishiyama T."/>
            <person name="Ueda K."/>
        </authorList>
    </citation>
    <scope>NUCLEOTIDE SEQUENCE</scope>
    <source>
        <strain evidence="1">JCM 16183</strain>
    </source>
</reference>
<evidence type="ECO:0008006" key="3">
    <source>
        <dbReference type="Google" id="ProtNLM"/>
    </source>
</evidence>
<accession>A0AA35CKS1</accession>
<protein>
    <recommendedName>
        <fullName evidence="3">WD40-like Beta Propeller Repeat</fullName>
    </recommendedName>
</protein>
<gene>
    <name evidence="1" type="ORF">caldi_21990</name>
</gene>
<dbReference type="SUPFAM" id="SSF82171">
    <property type="entry name" value="DPP6 N-terminal domain-like"/>
    <property type="match status" value="1"/>
</dbReference>
<dbReference type="KEGG" id="cmic:caldi_21990"/>
<dbReference type="Proteomes" id="UP001163687">
    <property type="component" value="Chromosome"/>
</dbReference>
<organism evidence="1 2">
    <name type="scientific">Caldinitratiruptor microaerophilus</name>
    <dbReference type="NCBI Taxonomy" id="671077"/>
    <lineage>
        <taxon>Bacteria</taxon>
        <taxon>Bacillati</taxon>
        <taxon>Bacillota</taxon>
        <taxon>Clostridia</taxon>
        <taxon>Eubacteriales</taxon>
        <taxon>Symbiobacteriaceae</taxon>
        <taxon>Caldinitratiruptor</taxon>
    </lineage>
</organism>
<name>A0AA35CKS1_9FIRM</name>
<evidence type="ECO:0000313" key="2">
    <source>
        <dbReference type="Proteomes" id="UP001163687"/>
    </source>
</evidence>
<dbReference type="AlphaFoldDB" id="A0AA35CKS1"/>
<dbReference type="Gene3D" id="2.120.10.30">
    <property type="entry name" value="TolB, C-terminal domain"/>
    <property type="match status" value="1"/>
</dbReference>
<proteinExistence type="predicted"/>
<dbReference type="EMBL" id="AP025628">
    <property type="protein sequence ID" value="BDG61109.1"/>
    <property type="molecule type" value="Genomic_DNA"/>
</dbReference>
<sequence length="518" mass="55316">MPDTAARGEGVGPMPHLGRRLTVATTVMLGLLATVACSPPASPGSPGVHGSQELARTDDQIVPPGLTGSLVVEALPDLAGARHYRIRPLPNGYPALALSADGRRLAMQFARFDLQAESDALSWAELQDGATARPVPGRSGFIPVGWVDEDTLTVMAPGEDWRASAWHRIDVETGLDERPPIHATGGTGQAPRATFHSPTGTQVLIVRPDFRAEVLDIARWELRPLRTTPPRDRELHVVGASWSGDERRAAFVLRGPEDGSAVLWLVDLAGGAVQAVGRPGRSFATPRWAPNGRHLAVGVGDGRGPGYFLYSGVADWMAVQRVAVLDPEGAEQAVFKSDPGWLLTDWLWSPQVDRLLLICHSDMGRRDPEGLPVLGPAQLLEWNWREGGVRALGRLGQAYGVSYAPDGRTVVVFGESEGEQPTIRIVGDQGHEKIISGLSSVTALEQVFTPRVGEGILLAARDRRGAPAGLRLLLPDGRVLDTGVPGAVMQVLEGPGWVGVTASHGVDTSLHVFVQDSR</sequence>
<keyword evidence="2" id="KW-1185">Reference proteome</keyword>